<dbReference type="Proteomes" id="UP000009183">
    <property type="component" value="Chromosome 7"/>
</dbReference>
<organism evidence="1 2">
    <name type="scientific">Vitis vinifera</name>
    <name type="common">Grape</name>
    <dbReference type="NCBI Taxonomy" id="29760"/>
    <lineage>
        <taxon>Eukaryota</taxon>
        <taxon>Viridiplantae</taxon>
        <taxon>Streptophyta</taxon>
        <taxon>Embryophyta</taxon>
        <taxon>Tracheophyta</taxon>
        <taxon>Spermatophyta</taxon>
        <taxon>Magnoliopsida</taxon>
        <taxon>eudicotyledons</taxon>
        <taxon>Gunneridae</taxon>
        <taxon>Pentapetalae</taxon>
        <taxon>rosids</taxon>
        <taxon>Vitales</taxon>
        <taxon>Vitaceae</taxon>
        <taxon>Viteae</taxon>
        <taxon>Vitis</taxon>
    </lineage>
</organism>
<dbReference type="EMBL" id="FN595233">
    <property type="protein sequence ID" value="CCB47100.1"/>
    <property type="molecule type" value="Genomic_DNA"/>
</dbReference>
<name>F6H4N6_VITVI</name>
<evidence type="ECO:0000313" key="2">
    <source>
        <dbReference type="Proteomes" id="UP000009183"/>
    </source>
</evidence>
<gene>
    <name evidence="1" type="ordered locus">VIT_07s0031g01220</name>
</gene>
<dbReference type="PaxDb" id="29760-VIT_07s0031g01220.t01"/>
<protein>
    <submittedName>
        <fullName evidence="1">Uncharacterized protein</fullName>
    </submittedName>
</protein>
<accession>F6H4N6</accession>
<sequence length="54" mass="6320">MVRKYHIIASLQVCRCCLWEGRRIRSDDDSILGFPKIAFFGVVEAEFDFELKNP</sequence>
<dbReference type="AlphaFoldDB" id="F6H4N6"/>
<proteinExistence type="predicted"/>
<reference evidence="2" key="1">
    <citation type="journal article" date="2007" name="Nature">
        <title>The grapevine genome sequence suggests ancestral hexaploidization in major angiosperm phyla.</title>
        <authorList>
            <consortium name="The French-Italian Public Consortium for Grapevine Genome Characterization."/>
            <person name="Jaillon O."/>
            <person name="Aury J.-M."/>
            <person name="Noel B."/>
            <person name="Policriti A."/>
            <person name="Clepet C."/>
            <person name="Casagrande A."/>
            <person name="Choisne N."/>
            <person name="Aubourg S."/>
            <person name="Vitulo N."/>
            <person name="Jubin C."/>
            <person name="Vezzi A."/>
            <person name="Legeai F."/>
            <person name="Hugueney P."/>
            <person name="Dasilva C."/>
            <person name="Horner D."/>
            <person name="Mica E."/>
            <person name="Jublot D."/>
            <person name="Poulain J."/>
            <person name="Bruyere C."/>
            <person name="Billault A."/>
            <person name="Segurens B."/>
            <person name="Gouyvenoux M."/>
            <person name="Ugarte E."/>
            <person name="Cattonaro F."/>
            <person name="Anthouard V."/>
            <person name="Vico V."/>
            <person name="Del Fabbro C."/>
            <person name="Alaux M."/>
            <person name="Di Gaspero G."/>
            <person name="Dumas V."/>
            <person name="Felice N."/>
            <person name="Paillard S."/>
            <person name="Juman I."/>
            <person name="Moroldo M."/>
            <person name="Scalabrin S."/>
            <person name="Canaguier A."/>
            <person name="Le Clainche I."/>
            <person name="Malacrida G."/>
            <person name="Durand E."/>
            <person name="Pesole G."/>
            <person name="Laucou V."/>
            <person name="Chatelet P."/>
            <person name="Merdinoglu D."/>
            <person name="Delledonne M."/>
            <person name="Pezzotti M."/>
            <person name="Lecharny A."/>
            <person name="Scarpelli C."/>
            <person name="Artiguenave F."/>
            <person name="Pe M.E."/>
            <person name="Valle G."/>
            <person name="Morgante M."/>
            <person name="Caboche M."/>
            <person name="Adam-Blondon A.-F."/>
            <person name="Weissenbach J."/>
            <person name="Quetier F."/>
            <person name="Wincker P."/>
        </authorList>
    </citation>
    <scope>NUCLEOTIDE SEQUENCE [LARGE SCALE GENOMIC DNA]</scope>
    <source>
        <strain evidence="2">cv. Pinot noir / PN40024</strain>
    </source>
</reference>
<evidence type="ECO:0000313" key="1">
    <source>
        <dbReference type="EMBL" id="CCB47100.1"/>
    </source>
</evidence>
<keyword evidence="2" id="KW-1185">Reference proteome</keyword>
<dbReference type="HOGENOM" id="CLU_3054298_0_0_1"/>
<dbReference type="InParanoid" id="F6H4N6"/>